<name>A0A7L0DPK4_9CHAR</name>
<reference evidence="1 2" key="1">
    <citation type="submission" date="2019-09" db="EMBL/GenBank/DDBJ databases">
        <title>Bird 10,000 Genomes (B10K) Project - Family phase.</title>
        <authorList>
            <person name="Zhang G."/>
        </authorList>
    </citation>
    <scope>NUCLEOTIDE SEQUENCE [LARGE SCALE GENOMIC DNA]</scope>
    <source>
        <strain evidence="1">B10K-DU-006-20</strain>
        <tissue evidence="1">Mixed tissue sample</tissue>
    </source>
</reference>
<dbReference type="InterPro" id="IPR018154">
    <property type="entry name" value="TLV/ENV_coat_polyprotein"/>
</dbReference>
<dbReference type="AlphaFoldDB" id="A0A7L0DPK4"/>
<gene>
    <name evidence="1" type="primary">Fv4_2</name>
    <name evidence="1" type="ORF">ROSBEN_R15316</name>
</gene>
<dbReference type="Pfam" id="PF00429">
    <property type="entry name" value="TLV_coat"/>
    <property type="match status" value="1"/>
</dbReference>
<keyword evidence="2" id="KW-1185">Reference proteome</keyword>
<organism evidence="1 2">
    <name type="scientific">Rostratula benghalensis</name>
    <name type="common">greater painted-snipe</name>
    <dbReference type="NCBI Taxonomy" id="118793"/>
    <lineage>
        <taxon>Eukaryota</taxon>
        <taxon>Metazoa</taxon>
        <taxon>Chordata</taxon>
        <taxon>Craniata</taxon>
        <taxon>Vertebrata</taxon>
        <taxon>Euteleostomi</taxon>
        <taxon>Archelosauria</taxon>
        <taxon>Archosauria</taxon>
        <taxon>Dinosauria</taxon>
        <taxon>Saurischia</taxon>
        <taxon>Theropoda</taxon>
        <taxon>Coelurosauria</taxon>
        <taxon>Aves</taxon>
        <taxon>Neognathae</taxon>
        <taxon>Neoaves</taxon>
        <taxon>Charadriiformes</taxon>
        <taxon>Rostratulidae</taxon>
        <taxon>Rostratula</taxon>
    </lineage>
</organism>
<feature type="non-terminal residue" evidence="1">
    <location>
        <position position="1"/>
    </location>
</feature>
<accession>A0A7L0DPK4</accession>
<comment type="caution">
    <text evidence="1">The sequence shown here is derived from an EMBL/GenBank/DDBJ whole genome shotgun (WGS) entry which is preliminary data.</text>
</comment>
<protein>
    <submittedName>
        <fullName evidence="1">ENV2 protein</fullName>
    </submittedName>
</protein>
<dbReference type="Proteomes" id="UP000545435">
    <property type="component" value="Unassembled WGS sequence"/>
</dbReference>
<feature type="non-terminal residue" evidence="1">
    <location>
        <position position="86"/>
    </location>
</feature>
<evidence type="ECO:0000313" key="1">
    <source>
        <dbReference type="EMBL" id="NXJ72629.1"/>
    </source>
</evidence>
<evidence type="ECO:0000313" key="2">
    <source>
        <dbReference type="Proteomes" id="UP000545435"/>
    </source>
</evidence>
<dbReference type="EMBL" id="VXAI01001194">
    <property type="protein sequence ID" value="NXJ72629.1"/>
    <property type="molecule type" value="Genomic_DNA"/>
</dbReference>
<proteinExistence type="predicted"/>
<sequence length="86" mass="9817">EVSEYNTLWRIMQASFGILNKTSPELTKECWLCYNIRPPFYEAIGITSEVKRINGSNPTQYLWKQNKETSQGITLSQVTGKGRCIG</sequence>